<organism evidence="1 2">
    <name type="scientific">Escherichia phage ESCO13</name>
    <dbReference type="NCBI Taxonomy" id="1881104"/>
    <lineage>
        <taxon>Viruses</taxon>
        <taxon>Duplodnaviria</taxon>
        <taxon>Heunggongvirae</taxon>
        <taxon>Uroviricota</taxon>
        <taxon>Caudoviricetes</taxon>
        <taxon>Stephanstirmvirinae</taxon>
        <taxon>Phapecoctavirus</taxon>
        <taxon>Phapecoctavirus ESCO13</taxon>
    </lineage>
</organism>
<reference evidence="1" key="1">
    <citation type="submission" date="2017-02" db="EMBL/GenBank/DDBJ databases">
        <title>Complete genome sequence of two Escherichia coli phages, vB_EcoM_ ESCO5 and vB_EcoM_ESCO13, which are related to phAPEC8.</title>
        <authorList>
            <person name="Trotereau A."/>
            <person name="Gonnet M."/>
            <person name="Viardot A."/>
            <person name="Lalmanach A.-C."/>
            <person name="Guabiraba R."/>
            <person name="Chanteloup N."/>
            <person name="Schouler C."/>
        </authorList>
    </citation>
    <scope>NUCLEOTIDE SEQUENCE [LARGE SCALE GENOMIC DNA]</scope>
</reference>
<accession>A0A1D7XF48</accession>
<gene>
    <name evidence="1" type="ORF">ESCO13_00037</name>
</gene>
<dbReference type="Proteomes" id="UP000225358">
    <property type="component" value="Segment"/>
</dbReference>
<proteinExistence type="predicted"/>
<protein>
    <submittedName>
        <fullName evidence="1">Uncharacterized protein</fullName>
    </submittedName>
</protein>
<keyword evidence="2" id="KW-1185">Reference proteome</keyword>
<name>A0A1D7XF48_9CAUD</name>
<dbReference type="EMBL" id="KX552041">
    <property type="protein sequence ID" value="AOQ27162.1"/>
    <property type="molecule type" value="Genomic_DNA"/>
</dbReference>
<evidence type="ECO:0000313" key="2">
    <source>
        <dbReference type="Proteomes" id="UP000225358"/>
    </source>
</evidence>
<evidence type="ECO:0000313" key="1">
    <source>
        <dbReference type="EMBL" id="AOQ27162.1"/>
    </source>
</evidence>
<sequence length="132" mass="14349">MKKIIVGLLLLVASLGTANASQVYECVSDVVVKNLKGEVISGPKKMASVVINKDNSFILKNSGGALMSGILQYTGEKSKDGSAMYGSQQFIGTTEVVMMRTEYRDTLAWFAFLKNDKTITNVLTLEADCTQR</sequence>